<protein>
    <recommendedName>
        <fullName evidence="3">F-box domain-containing protein</fullName>
    </recommendedName>
</protein>
<dbReference type="Proteomes" id="UP001313282">
    <property type="component" value="Unassembled WGS sequence"/>
</dbReference>
<dbReference type="EMBL" id="JAVHNR010000009">
    <property type="protein sequence ID" value="KAK6332976.1"/>
    <property type="molecule type" value="Genomic_DNA"/>
</dbReference>
<sequence>MALAMQSNNEHTENDYLFCPFCGLPVGGDTFDSDIIPRDDLLTHPYGPFCYDGSVITLEQTSWTGDFQVITRLPDIIPTQYDFLPDFPISVSPRAYWRLRNQVSFPLAMTGGSYTVFDDLSNHAPGHGIVFRVPAHSACLTILDRLLAWRRPYRNSSYPRVQGLPTDIQQIYDAIQQAKDEESDLLVNIEWPNLYLNARHYWNEPWLCELGKEWFAADPINITDPTPTIISWLQPLPQPAQSAPTQHNALAPQTGNLSPIEALPATVHDGIRDSLDIQSAESLRRCSSTMHNALKLTPRFWRTKLLRGEAVPWLWDLDIRQVEVFDVAHDWSGLIRELKRPDLYNDNRLPIGLRNRIRIFRIIEEIRLRRV</sequence>
<proteinExistence type="predicted"/>
<evidence type="ECO:0008006" key="3">
    <source>
        <dbReference type="Google" id="ProtNLM"/>
    </source>
</evidence>
<comment type="caution">
    <text evidence="1">The sequence shown here is derived from an EMBL/GenBank/DDBJ whole genome shotgun (WGS) entry which is preliminary data.</text>
</comment>
<evidence type="ECO:0000313" key="2">
    <source>
        <dbReference type="Proteomes" id="UP001313282"/>
    </source>
</evidence>
<dbReference type="AlphaFoldDB" id="A0AAN8MP11"/>
<keyword evidence="2" id="KW-1185">Reference proteome</keyword>
<name>A0AAN8MP11_9PEZI</name>
<accession>A0AAN8MP11</accession>
<reference evidence="1 2" key="1">
    <citation type="submission" date="2019-10" db="EMBL/GenBank/DDBJ databases">
        <authorList>
            <person name="Palmer J.M."/>
        </authorList>
    </citation>
    <scope>NUCLEOTIDE SEQUENCE [LARGE SCALE GENOMIC DNA]</scope>
    <source>
        <strain evidence="1 2">TWF718</strain>
    </source>
</reference>
<evidence type="ECO:0000313" key="1">
    <source>
        <dbReference type="EMBL" id="KAK6332976.1"/>
    </source>
</evidence>
<organism evidence="1 2">
    <name type="scientific">Orbilia javanica</name>
    <dbReference type="NCBI Taxonomy" id="47235"/>
    <lineage>
        <taxon>Eukaryota</taxon>
        <taxon>Fungi</taxon>
        <taxon>Dikarya</taxon>
        <taxon>Ascomycota</taxon>
        <taxon>Pezizomycotina</taxon>
        <taxon>Orbiliomycetes</taxon>
        <taxon>Orbiliales</taxon>
        <taxon>Orbiliaceae</taxon>
        <taxon>Orbilia</taxon>
    </lineage>
</organism>
<gene>
    <name evidence="1" type="ORF">TWF718_010803</name>
</gene>